<keyword evidence="6 11" id="KW-0732">Signal</keyword>
<dbReference type="PANTHER" id="PTHR34501:SF9">
    <property type="entry name" value="MAJOR OUTER MEMBRANE PROTEIN P.IA"/>
    <property type="match status" value="1"/>
</dbReference>
<evidence type="ECO:0000256" key="6">
    <source>
        <dbReference type="ARBA" id="ARBA00022729"/>
    </source>
</evidence>
<dbReference type="HOGENOM" id="CLU_038238_2_0_4"/>
<dbReference type="EMBL" id="CP006704">
    <property type="protein sequence ID" value="AIJ48188.1"/>
    <property type="molecule type" value="Genomic_DNA"/>
</dbReference>
<dbReference type="SUPFAM" id="SSF56935">
    <property type="entry name" value="Porins"/>
    <property type="match status" value="1"/>
</dbReference>
<keyword evidence="3" id="KW-0813">Transport</keyword>
<dbReference type="InterPro" id="IPR023614">
    <property type="entry name" value="Porin_dom_sf"/>
</dbReference>
<organism evidence="13 14">
    <name type="scientific">Comamonas testosteroni TK102</name>
    <dbReference type="NCBI Taxonomy" id="1392005"/>
    <lineage>
        <taxon>Bacteria</taxon>
        <taxon>Pseudomonadati</taxon>
        <taxon>Pseudomonadota</taxon>
        <taxon>Betaproteobacteria</taxon>
        <taxon>Burkholderiales</taxon>
        <taxon>Comamonadaceae</taxon>
        <taxon>Comamonas</taxon>
    </lineage>
</organism>
<dbReference type="GO" id="GO:0046930">
    <property type="term" value="C:pore complex"/>
    <property type="evidence" value="ECO:0007669"/>
    <property type="project" value="UniProtKB-KW"/>
</dbReference>
<dbReference type="Gene3D" id="2.40.160.10">
    <property type="entry name" value="Porin"/>
    <property type="match status" value="1"/>
</dbReference>
<dbReference type="PANTHER" id="PTHR34501">
    <property type="entry name" value="PROTEIN YDDL-RELATED"/>
    <property type="match status" value="1"/>
</dbReference>
<feature type="domain" description="Porin" evidence="12">
    <location>
        <begin position="10"/>
        <end position="315"/>
    </location>
</feature>
<dbReference type="Proteomes" id="UP000028782">
    <property type="component" value="Chromosome"/>
</dbReference>
<dbReference type="GO" id="GO:0006811">
    <property type="term" value="P:monoatomic ion transport"/>
    <property type="evidence" value="ECO:0007669"/>
    <property type="project" value="UniProtKB-KW"/>
</dbReference>
<evidence type="ECO:0000256" key="3">
    <source>
        <dbReference type="ARBA" id="ARBA00022448"/>
    </source>
</evidence>
<dbReference type="Pfam" id="PF13609">
    <property type="entry name" value="Porin_4"/>
    <property type="match status" value="1"/>
</dbReference>
<name>A0A076PR39_COMTE</name>
<feature type="chain" id="PRO_5001716587" evidence="11">
    <location>
        <begin position="25"/>
        <end position="348"/>
    </location>
</feature>
<feature type="signal peptide" evidence="11">
    <location>
        <begin position="1"/>
        <end position="24"/>
    </location>
</feature>
<evidence type="ECO:0000256" key="7">
    <source>
        <dbReference type="ARBA" id="ARBA00023065"/>
    </source>
</evidence>
<evidence type="ECO:0000256" key="5">
    <source>
        <dbReference type="ARBA" id="ARBA00022692"/>
    </source>
</evidence>
<comment type="subcellular location">
    <subcellularLocation>
        <location evidence="1">Cell outer membrane</location>
        <topology evidence="1">Multi-pass membrane protein</topology>
    </subcellularLocation>
</comment>
<comment type="subunit">
    <text evidence="2">Homotrimer.</text>
</comment>
<dbReference type="RefSeq" id="WP_043374254.1">
    <property type="nucleotide sequence ID" value="NZ_CP006704.1"/>
</dbReference>
<accession>A0A076PR39</accession>
<reference evidence="13 14" key="1">
    <citation type="journal article" date="2014" name="Genome Announc.">
        <title>Complete Genome Sequence of Polychlorinated Biphenyl Degrader Comamonas testosteroni TK102 (NBRC 109938).</title>
        <authorList>
            <person name="Fukuda K."/>
            <person name="Hosoyama A."/>
            <person name="Tsuchikane K."/>
            <person name="Ohji S."/>
            <person name="Yamazoe A."/>
            <person name="Fujita N."/>
            <person name="Shintani M."/>
            <person name="Kimbara K."/>
        </authorList>
    </citation>
    <scope>NUCLEOTIDE SEQUENCE [LARGE SCALE GENOMIC DNA]</scope>
    <source>
        <strain evidence="13">TK102</strain>
    </source>
</reference>
<keyword evidence="10" id="KW-0998">Cell outer membrane</keyword>
<dbReference type="InterPro" id="IPR033900">
    <property type="entry name" value="Gram_neg_porin_domain"/>
</dbReference>
<proteinExistence type="predicted"/>
<evidence type="ECO:0000256" key="11">
    <source>
        <dbReference type="SAM" id="SignalP"/>
    </source>
</evidence>
<evidence type="ECO:0000256" key="2">
    <source>
        <dbReference type="ARBA" id="ARBA00011233"/>
    </source>
</evidence>
<evidence type="ECO:0000256" key="9">
    <source>
        <dbReference type="ARBA" id="ARBA00023136"/>
    </source>
</evidence>
<keyword evidence="4" id="KW-1134">Transmembrane beta strand</keyword>
<dbReference type="GO" id="GO:0009279">
    <property type="term" value="C:cell outer membrane"/>
    <property type="evidence" value="ECO:0007669"/>
    <property type="project" value="UniProtKB-SubCell"/>
</dbReference>
<dbReference type="InterPro" id="IPR050298">
    <property type="entry name" value="Gram-neg_bact_OMP"/>
</dbReference>
<dbReference type="GO" id="GO:0015288">
    <property type="term" value="F:porin activity"/>
    <property type="evidence" value="ECO:0007669"/>
    <property type="project" value="UniProtKB-KW"/>
</dbReference>
<evidence type="ECO:0000313" key="14">
    <source>
        <dbReference type="Proteomes" id="UP000028782"/>
    </source>
</evidence>
<sequence>MTSLQSGGLAVAAAFISACSLAQAQTAGPATSQVTLYGVVDMAAESVSTGAGRTLRAESGVLAGSRWGVRGTEDLGGGLRALYVMEAGLNADTGERGQGGLAFGRQVFVGMGGDWGQLTVGRHYTTFHTSLASYALTGLIWGNAANYFRDGTVLRADNSLRFQSASMAGLVVRGMYSFGENAGTNVGRQFGGSLDYTRGPWSLGASLWERRTTAQNTDRYRLLGGSYDFKVARAALLLSTREDDLPDAASKRGRFFEVSMTIPVSTAGQVLLSYGQFQGRARANSDARALSVRYDHALSKRTKLYAGISAIRNEADAAFTINSASNAGPSVPKGSKPRSLLVGISHSF</sequence>
<evidence type="ECO:0000259" key="12">
    <source>
        <dbReference type="Pfam" id="PF13609"/>
    </source>
</evidence>
<keyword evidence="8" id="KW-0626">Porin</keyword>
<evidence type="ECO:0000256" key="10">
    <source>
        <dbReference type="ARBA" id="ARBA00023237"/>
    </source>
</evidence>
<evidence type="ECO:0000313" key="13">
    <source>
        <dbReference type="EMBL" id="AIJ48188.1"/>
    </source>
</evidence>
<evidence type="ECO:0000256" key="4">
    <source>
        <dbReference type="ARBA" id="ARBA00022452"/>
    </source>
</evidence>
<keyword evidence="9" id="KW-0472">Membrane</keyword>
<keyword evidence="7" id="KW-0406">Ion transport</keyword>
<dbReference type="CDD" id="cd00342">
    <property type="entry name" value="gram_neg_porins"/>
    <property type="match status" value="1"/>
</dbReference>
<dbReference type="KEGG" id="ctes:O987_20475"/>
<gene>
    <name evidence="13" type="ORF">O987_20475</name>
</gene>
<protein>
    <submittedName>
        <fullName evidence="13">Porin</fullName>
    </submittedName>
</protein>
<dbReference type="AlphaFoldDB" id="A0A076PR39"/>
<evidence type="ECO:0000256" key="8">
    <source>
        <dbReference type="ARBA" id="ARBA00023114"/>
    </source>
</evidence>
<keyword evidence="5" id="KW-0812">Transmembrane</keyword>
<evidence type="ECO:0000256" key="1">
    <source>
        <dbReference type="ARBA" id="ARBA00004571"/>
    </source>
</evidence>